<dbReference type="STRING" id="1503961.SAMN05421736_103335"/>
<dbReference type="SUPFAM" id="SSF102405">
    <property type="entry name" value="MCP/YpsA-like"/>
    <property type="match status" value="1"/>
</dbReference>
<accession>A0A1H3MTD7</accession>
<dbReference type="EMBL" id="FNPI01000003">
    <property type="protein sequence ID" value="SDY79972.1"/>
    <property type="molecule type" value="Genomic_DNA"/>
</dbReference>
<dbReference type="Gene3D" id="3.40.50.450">
    <property type="match status" value="1"/>
</dbReference>
<comment type="similarity">
    <text evidence="1 2">Belongs to the LOG family.</text>
</comment>
<name>A0A1H3MTD7_9BACI</name>
<evidence type="ECO:0000256" key="2">
    <source>
        <dbReference type="RuleBase" id="RU363015"/>
    </source>
</evidence>
<dbReference type="NCBIfam" id="TIGR00730">
    <property type="entry name" value="Rossman fold protein, TIGR00730 family"/>
    <property type="match status" value="1"/>
</dbReference>
<gene>
    <name evidence="3" type="ORF">SAMN05421736_103335</name>
</gene>
<keyword evidence="4" id="KW-1185">Reference proteome</keyword>
<dbReference type="GO" id="GO:0009691">
    <property type="term" value="P:cytokinin biosynthetic process"/>
    <property type="evidence" value="ECO:0007669"/>
    <property type="project" value="UniProtKB-UniRule"/>
</dbReference>
<dbReference type="InterPro" id="IPR031100">
    <property type="entry name" value="LOG_fam"/>
</dbReference>
<evidence type="ECO:0000313" key="4">
    <source>
        <dbReference type="Proteomes" id="UP000198935"/>
    </source>
</evidence>
<sequence>MKQLAVFCGSSNGASPVYKEGALALGKELAKRGMTLVYGGASVGIMGAVADAVLNHGGKVIGVIPKLLEEREISHQHLTELHTVDTMHERKAKMAELADGFIALPGGPGTLEEFFEIFTWAQIGLHRKPCGLLNINNYYDPLLSLLNHMAEQGFLQEKYRFLAISDPSPESLIDQFAVYEPPAVKTYSEQWKK</sequence>
<dbReference type="FunFam" id="3.40.50.450:FF:000012">
    <property type="entry name" value="LOG family protein YvdD"/>
    <property type="match status" value="1"/>
</dbReference>
<dbReference type="GO" id="GO:0005829">
    <property type="term" value="C:cytosol"/>
    <property type="evidence" value="ECO:0007669"/>
    <property type="project" value="TreeGrafter"/>
</dbReference>
<dbReference type="AlphaFoldDB" id="A0A1H3MTD7"/>
<protein>
    <recommendedName>
        <fullName evidence="2">Cytokinin riboside 5'-monophosphate phosphoribohydrolase</fullName>
        <ecNumber evidence="2">3.2.2.n1</ecNumber>
    </recommendedName>
</protein>
<dbReference type="Pfam" id="PF03641">
    <property type="entry name" value="Lysine_decarbox"/>
    <property type="match status" value="1"/>
</dbReference>
<dbReference type="EC" id="3.2.2.n1" evidence="2"/>
<proteinExistence type="inferred from homology"/>
<dbReference type="OrthoDB" id="9801098at2"/>
<keyword evidence="2" id="KW-0378">Hydrolase</keyword>
<dbReference type="PANTHER" id="PTHR31223">
    <property type="entry name" value="LOG FAMILY PROTEIN YJL055W"/>
    <property type="match status" value="1"/>
</dbReference>
<organism evidence="3 4">
    <name type="scientific">Evansella caseinilytica</name>
    <dbReference type="NCBI Taxonomy" id="1503961"/>
    <lineage>
        <taxon>Bacteria</taxon>
        <taxon>Bacillati</taxon>
        <taxon>Bacillota</taxon>
        <taxon>Bacilli</taxon>
        <taxon>Bacillales</taxon>
        <taxon>Bacillaceae</taxon>
        <taxon>Evansella</taxon>
    </lineage>
</organism>
<dbReference type="GO" id="GO:0016799">
    <property type="term" value="F:hydrolase activity, hydrolyzing N-glycosyl compounds"/>
    <property type="evidence" value="ECO:0007669"/>
    <property type="project" value="TreeGrafter"/>
</dbReference>
<dbReference type="Proteomes" id="UP000198935">
    <property type="component" value="Unassembled WGS sequence"/>
</dbReference>
<evidence type="ECO:0000256" key="1">
    <source>
        <dbReference type="ARBA" id="ARBA00006763"/>
    </source>
</evidence>
<keyword evidence="2" id="KW-0203">Cytokinin biosynthesis</keyword>
<evidence type="ECO:0000313" key="3">
    <source>
        <dbReference type="EMBL" id="SDY79972.1"/>
    </source>
</evidence>
<dbReference type="PANTHER" id="PTHR31223:SF70">
    <property type="entry name" value="LOG FAMILY PROTEIN YJL055W"/>
    <property type="match status" value="1"/>
</dbReference>
<reference evidence="4" key="1">
    <citation type="submission" date="2016-10" db="EMBL/GenBank/DDBJ databases">
        <authorList>
            <person name="Varghese N."/>
            <person name="Submissions S."/>
        </authorList>
    </citation>
    <scope>NUCLEOTIDE SEQUENCE [LARGE SCALE GENOMIC DNA]</scope>
    <source>
        <strain evidence="4">SP</strain>
    </source>
</reference>
<dbReference type="InterPro" id="IPR005269">
    <property type="entry name" value="LOG"/>
</dbReference>